<gene>
    <name evidence="9" type="ORF">SAMN02927925_02335</name>
</gene>
<evidence type="ECO:0000256" key="6">
    <source>
        <dbReference type="ARBA" id="ARBA00023136"/>
    </source>
</evidence>
<organism evidence="9 10">
    <name type="scientific">Flavobacterium saliperosum</name>
    <dbReference type="NCBI Taxonomy" id="329186"/>
    <lineage>
        <taxon>Bacteria</taxon>
        <taxon>Pseudomonadati</taxon>
        <taxon>Bacteroidota</taxon>
        <taxon>Flavobacteriia</taxon>
        <taxon>Flavobacteriales</taxon>
        <taxon>Flavobacteriaceae</taxon>
        <taxon>Flavobacterium</taxon>
    </lineage>
</organism>
<feature type="transmembrane region" description="Helical" evidence="7">
    <location>
        <begin position="270"/>
        <end position="292"/>
    </location>
</feature>
<dbReference type="GO" id="GO:0016780">
    <property type="term" value="F:phosphotransferase activity, for other substituted phosphate groups"/>
    <property type="evidence" value="ECO:0007669"/>
    <property type="project" value="TreeGrafter"/>
</dbReference>
<protein>
    <submittedName>
        <fullName evidence="9">Putative colanic acid biosysnthesis UDP-glucose lipid carrier transferase</fullName>
    </submittedName>
</protein>
<feature type="transmembrane region" description="Helical" evidence="7">
    <location>
        <begin position="105"/>
        <end position="126"/>
    </location>
</feature>
<evidence type="ECO:0000313" key="9">
    <source>
        <dbReference type="EMBL" id="SCX16106.1"/>
    </source>
</evidence>
<dbReference type="eggNOG" id="COG2148">
    <property type="taxonomic scope" value="Bacteria"/>
</dbReference>
<dbReference type="GO" id="GO:0016020">
    <property type="term" value="C:membrane"/>
    <property type="evidence" value="ECO:0007669"/>
    <property type="project" value="UniProtKB-SubCell"/>
</dbReference>
<accession>A0A1G4W3H6</accession>
<dbReference type="InterPro" id="IPR017473">
    <property type="entry name" value="Undecaprenyl-P_gluc_Ptfrase"/>
</dbReference>
<dbReference type="Proteomes" id="UP000182124">
    <property type="component" value="Unassembled WGS sequence"/>
</dbReference>
<keyword evidence="4 7" id="KW-0812">Transmembrane</keyword>
<dbReference type="PANTHER" id="PTHR30576">
    <property type="entry name" value="COLANIC BIOSYNTHESIS UDP-GLUCOSE LIPID CARRIER TRANSFERASE"/>
    <property type="match status" value="1"/>
</dbReference>
<sequence length="455" mass="53421">MTAAQRGRYSKYLKPLSIIIDLIVLIGLPFFFFKGLNVNFWYFNVYQVFCWLTVAYFIGFYEVFRYTTPVQIFSKITKQAIIFLLIVIAFFPFSKETVFSGKAIALFLSSGFSLIIISKVLAFYYLKKYRIVTGSNYRNAIIVGYNKEAIRLKDLFNTRTDFGYRFLGFFSDNVQNDDIRGNLRELQSFLIDEKVDEIYCSLGELSNDKIKDLIEFTDENNITIKFIPDSKEIFSKNLKIDYYEFFPVLSLQKTPLDEPIVKFSKRVFDIFFSLFVIVLFLSWLIPVLAFLIKLESRGPVFFKQSRPGLNEEEFFCYKFRSMMLNSTTEQEASRNDPRVTKIGRIIRKTSLDEMPQFFNVLFGDMSVVGPRPHLWSQNKTYGNRIKKYMVRHYVKPGITGLAQVRGFRGEIETDEDMINRIKYDVFYIENWSMLLDLKVIAQTVINIFKGEEKAY</sequence>
<dbReference type="EMBL" id="FMTY01000006">
    <property type="protein sequence ID" value="SCX16106.1"/>
    <property type="molecule type" value="Genomic_DNA"/>
</dbReference>
<evidence type="ECO:0000256" key="2">
    <source>
        <dbReference type="ARBA" id="ARBA00006464"/>
    </source>
</evidence>
<dbReference type="InterPro" id="IPR017475">
    <property type="entry name" value="EPS_sugar_tfrase"/>
</dbReference>
<keyword evidence="6 7" id="KW-0472">Membrane</keyword>
<dbReference type="RefSeq" id="WP_035654388.1">
    <property type="nucleotide sequence ID" value="NZ_CBCSBQ010000010.1"/>
</dbReference>
<dbReference type="STRING" id="329186.SAMN02927925_02335"/>
<dbReference type="Pfam" id="PF13727">
    <property type="entry name" value="CoA_binding_3"/>
    <property type="match status" value="1"/>
</dbReference>
<evidence type="ECO:0000259" key="8">
    <source>
        <dbReference type="Pfam" id="PF02397"/>
    </source>
</evidence>
<evidence type="ECO:0000256" key="3">
    <source>
        <dbReference type="ARBA" id="ARBA00022679"/>
    </source>
</evidence>
<keyword evidence="5 7" id="KW-1133">Transmembrane helix</keyword>
<feature type="transmembrane region" description="Helical" evidence="7">
    <location>
        <begin position="45"/>
        <end position="64"/>
    </location>
</feature>
<feature type="domain" description="Bacterial sugar transferase" evidence="8">
    <location>
        <begin position="265"/>
        <end position="448"/>
    </location>
</feature>
<dbReference type="AlphaFoldDB" id="A0A1G4W3H6"/>
<evidence type="ECO:0000256" key="7">
    <source>
        <dbReference type="SAM" id="Phobius"/>
    </source>
</evidence>
<dbReference type="NCBIfam" id="TIGR03025">
    <property type="entry name" value="EPS_sugtrans"/>
    <property type="match status" value="1"/>
</dbReference>
<evidence type="ECO:0000256" key="4">
    <source>
        <dbReference type="ARBA" id="ARBA00022692"/>
    </source>
</evidence>
<feature type="transmembrane region" description="Helical" evidence="7">
    <location>
        <begin position="76"/>
        <end position="93"/>
    </location>
</feature>
<keyword evidence="3 9" id="KW-0808">Transferase</keyword>
<feature type="transmembrane region" description="Helical" evidence="7">
    <location>
        <begin position="12"/>
        <end position="33"/>
    </location>
</feature>
<dbReference type="Pfam" id="PF02397">
    <property type="entry name" value="Bac_transf"/>
    <property type="match status" value="1"/>
</dbReference>
<comment type="subcellular location">
    <subcellularLocation>
        <location evidence="1">Membrane</location>
        <topology evidence="1">Multi-pass membrane protein</topology>
    </subcellularLocation>
</comment>
<evidence type="ECO:0000256" key="1">
    <source>
        <dbReference type="ARBA" id="ARBA00004141"/>
    </source>
</evidence>
<reference evidence="9 10" key="1">
    <citation type="submission" date="2016-10" db="EMBL/GenBank/DDBJ databases">
        <authorList>
            <person name="de Groot N.N."/>
        </authorList>
    </citation>
    <scope>NUCLEOTIDE SEQUENCE [LARGE SCALE GENOMIC DNA]</scope>
    <source>
        <strain evidence="9 10">CGMCC 1.3801</strain>
    </source>
</reference>
<evidence type="ECO:0000313" key="10">
    <source>
        <dbReference type="Proteomes" id="UP000182124"/>
    </source>
</evidence>
<name>A0A1G4W3H6_9FLAO</name>
<dbReference type="Gene3D" id="3.40.50.720">
    <property type="entry name" value="NAD(P)-binding Rossmann-like Domain"/>
    <property type="match status" value="1"/>
</dbReference>
<dbReference type="NCBIfam" id="TIGR03023">
    <property type="entry name" value="WcaJ_sugtrans"/>
    <property type="match status" value="1"/>
</dbReference>
<dbReference type="InterPro" id="IPR003362">
    <property type="entry name" value="Bact_transf"/>
</dbReference>
<dbReference type="PANTHER" id="PTHR30576:SF0">
    <property type="entry name" value="UNDECAPRENYL-PHOSPHATE N-ACETYLGALACTOSAMINYL 1-PHOSPHATE TRANSFERASE-RELATED"/>
    <property type="match status" value="1"/>
</dbReference>
<comment type="similarity">
    <text evidence="2">Belongs to the bacterial sugar transferase family.</text>
</comment>
<proteinExistence type="inferred from homology"/>
<evidence type="ECO:0000256" key="5">
    <source>
        <dbReference type="ARBA" id="ARBA00022989"/>
    </source>
</evidence>